<dbReference type="OrthoDB" id="430821at2759"/>
<evidence type="ECO:0000313" key="5">
    <source>
        <dbReference type="EMBL" id="KAG8237050.1"/>
    </source>
</evidence>
<evidence type="ECO:0008006" key="7">
    <source>
        <dbReference type="Google" id="ProtNLM"/>
    </source>
</evidence>
<comment type="caution">
    <text evidence="5">The sequence shown here is derived from an EMBL/GenBank/DDBJ whole genome shotgun (WGS) entry which is preliminary data.</text>
</comment>
<keyword evidence="4" id="KW-0472">Membrane</keyword>
<gene>
    <name evidence="5" type="ORF">J437_LFUL017184</name>
</gene>
<dbReference type="GO" id="GO:0005739">
    <property type="term" value="C:mitochondrion"/>
    <property type="evidence" value="ECO:0007669"/>
    <property type="project" value="TreeGrafter"/>
</dbReference>
<accession>A0A8K0P5U8</accession>
<evidence type="ECO:0000256" key="3">
    <source>
        <dbReference type="ARBA" id="ARBA00022989"/>
    </source>
</evidence>
<evidence type="ECO:0000256" key="1">
    <source>
        <dbReference type="ARBA" id="ARBA00004141"/>
    </source>
</evidence>
<sequence length="133" mass="14186">MQSFVSLFTAEKVKQPTAKELWGVSMHQALPFIGFGFLDNLIMIVAGDYIDLTLGTALGITTLTAAALGNTISDVAGIGSAWYVESIALKGRALGVTLGCLLGMVPLCFLPTPEKEPEKKEVKKDMEKAILPT</sequence>
<keyword evidence="3" id="KW-1133">Transmembrane helix</keyword>
<proteinExistence type="predicted"/>
<dbReference type="GO" id="GO:0016020">
    <property type="term" value="C:membrane"/>
    <property type="evidence" value="ECO:0007669"/>
    <property type="project" value="UniProtKB-SubCell"/>
</dbReference>
<protein>
    <recommendedName>
        <fullName evidence="7">Transmembrane protein 65</fullName>
    </recommendedName>
</protein>
<dbReference type="PANTHER" id="PTHR21706:SF15">
    <property type="entry name" value="TRANSMEMBRANE PROTEIN 65"/>
    <property type="match status" value="1"/>
</dbReference>
<dbReference type="PANTHER" id="PTHR21706">
    <property type="entry name" value="TRANSMEMBRANE PROTEIN 65"/>
    <property type="match status" value="1"/>
</dbReference>
<keyword evidence="2" id="KW-0812">Transmembrane</keyword>
<dbReference type="InterPro" id="IPR019537">
    <property type="entry name" value="TMEM65"/>
</dbReference>
<evidence type="ECO:0000256" key="4">
    <source>
        <dbReference type="ARBA" id="ARBA00023136"/>
    </source>
</evidence>
<comment type="subcellular location">
    <subcellularLocation>
        <location evidence="1">Membrane</location>
        <topology evidence="1">Multi-pass membrane protein</topology>
    </subcellularLocation>
</comment>
<evidence type="ECO:0000313" key="6">
    <source>
        <dbReference type="Proteomes" id="UP000792457"/>
    </source>
</evidence>
<organism evidence="5 6">
    <name type="scientific">Ladona fulva</name>
    <name type="common">Scarce chaser dragonfly</name>
    <name type="synonym">Libellula fulva</name>
    <dbReference type="NCBI Taxonomy" id="123851"/>
    <lineage>
        <taxon>Eukaryota</taxon>
        <taxon>Metazoa</taxon>
        <taxon>Ecdysozoa</taxon>
        <taxon>Arthropoda</taxon>
        <taxon>Hexapoda</taxon>
        <taxon>Insecta</taxon>
        <taxon>Pterygota</taxon>
        <taxon>Palaeoptera</taxon>
        <taxon>Odonata</taxon>
        <taxon>Epiprocta</taxon>
        <taxon>Anisoptera</taxon>
        <taxon>Libelluloidea</taxon>
        <taxon>Libellulidae</taxon>
        <taxon>Ladona</taxon>
    </lineage>
</organism>
<dbReference type="AlphaFoldDB" id="A0A8K0P5U8"/>
<reference evidence="5" key="2">
    <citation type="submission" date="2017-10" db="EMBL/GenBank/DDBJ databases">
        <title>Ladona fulva Genome sequencing and assembly.</title>
        <authorList>
            <person name="Murali S."/>
            <person name="Richards S."/>
            <person name="Bandaranaike D."/>
            <person name="Bellair M."/>
            <person name="Blankenburg K."/>
            <person name="Chao H."/>
            <person name="Dinh H."/>
            <person name="Doddapaneni H."/>
            <person name="Dugan-Rocha S."/>
            <person name="Elkadiri S."/>
            <person name="Gnanaolivu R."/>
            <person name="Hernandez B."/>
            <person name="Skinner E."/>
            <person name="Javaid M."/>
            <person name="Lee S."/>
            <person name="Li M."/>
            <person name="Ming W."/>
            <person name="Munidasa M."/>
            <person name="Muniz J."/>
            <person name="Nguyen L."/>
            <person name="Hughes D."/>
            <person name="Osuji N."/>
            <person name="Pu L.-L."/>
            <person name="Puazo M."/>
            <person name="Qu C."/>
            <person name="Quiroz J."/>
            <person name="Raj R."/>
            <person name="Weissenberger G."/>
            <person name="Xin Y."/>
            <person name="Zou X."/>
            <person name="Han Y."/>
            <person name="Worley K."/>
            <person name="Muzny D."/>
            <person name="Gibbs R."/>
        </authorList>
    </citation>
    <scope>NUCLEOTIDE SEQUENCE</scope>
    <source>
        <strain evidence="5">Sampled in the wild</strain>
    </source>
</reference>
<name>A0A8K0P5U8_LADFU</name>
<keyword evidence="6" id="KW-1185">Reference proteome</keyword>
<evidence type="ECO:0000256" key="2">
    <source>
        <dbReference type="ARBA" id="ARBA00022692"/>
    </source>
</evidence>
<dbReference type="EMBL" id="KZ309119">
    <property type="protein sequence ID" value="KAG8237050.1"/>
    <property type="molecule type" value="Genomic_DNA"/>
</dbReference>
<dbReference type="Proteomes" id="UP000792457">
    <property type="component" value="Unassembled WGS sequence"/>
</dbReference>
<dbReference type="Pfam" id="PF10507">
    <property type="entry name" value="TMEM65"/>
    <property type="match status" value="1"/>
</dbReference>
<reference evidence="5" key="1">
    <citation type="submission" date="2013-04" db="EMBL/GenBank/DDBJ databases">
        <authorList>
            <person name="Qu J."/>
            <person name="Murali S.C."/>
            <person name="Bandaranaike D."/>
            <person name="Bellair M."/>
            <person name="Blankenburg K."/>
            <person name="Chao H."/>
            <person name="Dinh H."/>
            <person name="Doddapaneni H."/>
            <person name="Downs B."/>
            <person name="Dugan-Rocha S."/>
            <person name="Elkadiri S."/>
            <person name="Gnanaolivu R.D."/>
            <person name="Hernandez B."/>
            <person name="Javaid M."/>
            <person name="Jayaseelan J.C."/>
            <person name="Lee S."/>
            <person name="Li M."/>
            <person name="Ming W."/>
            <person name="Munidasa M."/>
            <person name="Muniz J."/>
            <person name="Nguyen L."/>
            <person name="Ongeri F."/>
            <person name="Osuji N."/>
            <person name="Pu L.-L."/>
            <person name="Puazo M."/>
            <person name="Qu C."/>
            <person name="Quiroz J."/>
            <person name="Raj R."/>
            <person name="Weissenberger G."/>
            <person name="Xin Y."/>
            <person name="Zou X."/>
            <person name="Han Y."/>
            <person name="Richards S."/>
            <person name="Worley K."/>
            <person name="Muzny D."/>
            <person name="Gibbs R."/>
        </authorList>
    </citation>
    <scope>NUCLEOTIDE SEQUENCE</scope>
    <source>
        <strain evidence="5">Sampled in the wild</strain>
    </source>
</reference>